<proteinExistence type="predicted"/>
<protein>
    <submittedName>
        <fullName evidence="1">Uncharacterized protein</fullName>
    </submittedName>
</protein>
<evidence type="ECO:0000313" key="2">
    <source>
        <dbReference type="Proteomes" id="UP000061432"/>
    </source>
</evidence>
<dbReference type="OrthoDB" id="6556108at2"/>
<accession>A0A0C6G298</accession>
<dbReference type="EMBL" id="AP014706">
    <property type="protein sequence ID" value="BAQ50205.1"/>
    <property type="molecule type" value="Genomic_DNA"/>
</dbReference>
<gene>
    <name evidence="1" type="ORF">Maq22A_2p42340</name>
</gene>
<sequence>MASYSVDDAERDLRAALDKAPAGAVRGDWTVTTMQAGHSSCSGGYHRRDGSIVASDEPQFNIVEEVVARLGTNAATPFNVVSVHWTRATLPWQRGRVTVETAFDAALVPRGPDDPVYAAAADARRRFWNSVGAVEPGFAAERETANIHGQTKWFQPHRRILRITDGDAVLLATDGLSTPWAGVTTRENGVECEVFMRLGGAGNPVAADEASVALWSDVLIGVGDLVADGYRVLRDVQTNGAILFCCLPEDCRPMGRMALRMDLRSIEGLPFGPVSLIEATPLREDELPGLNDDPWGTAAAFRALEKRAAAKC</sequence>
<dbReference type="PATRIC" id="fig|270351.10.peg.7379"/>
<dbReference type="KEGG" id="maqu:Maq22A_2p42340"/>
<reference evidence="1 2" key="1">
    <citation type="journal article" date="2015" name="Genome Announc.">
        <title>Complete Genome Sequence of Methylobacterium aquaticum Strain 22A, Isolated from Racomitrium japonicum Moss.</title>
        <authorList>
            <person name="Tani A."/>
            <person name="Ogura Y."/>
            <person name="Hayashi T."/>
            <person name="Kimbara K."/>
        </authorList>
    </citation>
    <scope>NUCLEOTIDE SEQUENCE [LARGE SCALE GENOMIC DNA]</scope>
    <source>
        <strain evidence="1 2">MA-22A</strain>
        <plasmid evidence="2">Plasmid pMaq22A_2p DNA</plasmid>
    </source>
</reference>
<dbReference type="RefSeq" id="WP_060851239.1">
    <property type="nucleotide sequence ID" value="NZ_AP014706.1"/>
</dbReference>
<keyword evidence="1" id="KW-0614">Plasmid</keyword>
<name>A0A0C6G298_9HYPH</name>
<evidence type="ECO:0000313" key="1">
    <source>
        <dbReference type="EMBL" id="BAQ50205.1"/>
    </source>
</evidence>
<reference evidence="2" key="2">
    <citation type="submission" date="2015-01" db="EMBL/GenBank/DDBJ databases">
        <title>Complete genome sequence of Methylobacterium aquaticum strain 22A.</title>
        <authorList>
            <person name="Tani A."/>
            <person name="Ogura Y."/>
            <person name="Hayashi T."/>
        </authorList>
    </citation>
    <scope>NUCLEOTIDE SEQUENCE [LARGE SCALE GENOMIC DNA]</scope>
    <source>
        <strain evidence="2">MA-22A</strain>
        <plasmid evidence="2">Plasmid pMaq22A_2p DNA</plasmid>
    </source>
</reference>
<geneLocation type="plasmid" evidence="2">
    <name>pMaq22A_2p DNA</name>
</geneLocation>
<dbReference type="Proteomes" id="UP000061432">
    <property type="component" value="Plasmid pMaq22A_2p"/>
</dbReference>
<organism evidence="1 2">
    <name type="scientific">Methylobacterium aquaticum</name>
    <dbReference type="NCBI Taxonomy" id="270351"/>
    <lineage>
        <taxon>Bacteria</taxon>
        <taxon>Pseudomonadati</taxon>
        <taxon>Pseudomonadota</taxon>
        <taxon>Alphaproteobacteria</taxon>
        <taxon>Hyphomicrobiales</taxon>
        <taxon>Methylobacteriaceae</taxon>
        <taxon>Methylobacterium</taxon>
    </lineage>
</organism>
<dbReference type="AlphaFoldDB" id="A0A0C6G298"/>